<dbReference type="EMBL" id="AUXT01000201">
    <property type="protein sequence ID" value="KZN43828.1"/>
    <property type="molecule type" value="Genomic_DNA"/>
</dbReference>
<evidence type="ECO:0000313" key="2">
    <source>
        <dbReference type="Proteomes" id="UP000076587"/>
    </source>
</evidence>
<comment type="caution">
    <text evidence="1">The sequence shown here is derived from an EMBL/GenBank/DDBJ whole genome shotgun (WGS) entry which is preliminary data.</text>
</comment>
<sequence>MGSKQSWSVYEYVYPVCSPNYAGEINALSNFLTYHSGVEDAPSSMSWEMWFESQGLDLPKQLNYRLLSHVSHTLTAAKYGQGTALGWHHNCDLVTR</sequence>
<evidence type="ECO:0000313" key="1">
    <source>
        <dbReference type="EMBL" id="KZN43828.1"/>
    </source>
</evidence>
<proteinExistence type="predicted"/>
<dbReference type="AlphaFoldDB" id="A0A166Z4F0"/>
<dbReference type="Proteomes" id="UP000076587">
    <property type="component" value="Unassembled WGS sequence"/>
</dbReference>
<reference evidence="1 2" key="1">
    <citation type="submission" date="2013-07" db="EMBL/GenBank/DDBJ databases">
        <title>Comparative Genomic and Metabolomic Analysis of Twelve Strains of Pseudoalteromonas luteoviolacea.</title>
        <authorList>
            <person name="Vynne N.G."/>
            <person name="Mansson M."/>
            <person name="Gram L."/>
        </authorList>
    </citation>
    <scope>NUCLEOTIDE SEQUENCE [LARGE SCALE GENOMIC DNA]</scope>
    <source>
        <strain evidence="1 2">NCIMB 1942</strain>
    </source>
</reference>
<dbReference type="PATRIC" id="fig|1365253.3.peg.4471"/>
<organism evidence="1 2">
    <name type="scientific">Pseudoalteromonas luteoviolacea NCIMB 1942</name>
    <dbReference type="NCBI Taxonomy" id="1365253"/>
    <lineage>
        <taxon>Bacteria</taxon>
        <taxon>Pseudomonadati</taxon>
        <taxon>Pseudomonadota</taxon>
        <taxon>Gammaproteobacteria</taxon>
        <taxon>Alteromonadales</taxon>
        <taxon>Pseudoalteromonadaceae</taxon>
        <taxon>Pseudoalteromonas</taxon>
    </lineage>
</organism>
<name>A0A166Z4F0_9GAMM</name>
<gene>
    <name evidence="1" type="ORF">N482_18540</name>
</gene>
<protein>
    <submittedName>
        <fullName evidence="1">Uncharacterized protein</fullName>
    </submittedName>
</protein>
<dbReference type="Gene3D" id="3.40.190.10">
    <property type="entry name" value="Periplasmic binding protein-like II"/>
    <property type="match status" value="1"/>
</dbReference>
<accession>A0A166Z4F0</accession>